<organism evidence="13 14">
    <name type="scientific">Eremothecium sinecaudum</name>
    <dbReference type="NCBI Taxonomy" id="45286"/>
    <lineage>
        <taxon>Eukaryota</taxon>
        <taxon>Fungi</taxon>
        <taxon>Dikarya</taxon>
        <taxon>Ascomycota</taxon>
        <taxon>Saccharomycotina</taxon>
        <taxon>Saccharomycetes</taxon>
        <taxon>Saccharomycetales</taxon>
        <taxon>Saccharomycetaceae</taxon>
        <taxon>Eremothecium</taxon>
    </lineage>
</organism>
<dbReference type="GeneID" id="28722145"/>
<feature type="domain" description="Exonuclease" evidence="12">
    <location>
        <begin position="225"/>
        <end position="381"/>
    </location>
</feature>
<evidence type="ECO:0000256" key="10">
    <source>
        <dbReference type="ARBA" id="ARBA00037201"/>
    </source>
</evidence>
<name>A0A125RDY9_9SACH</name>
<dbReference type="GO" id="GO:0005737">
    <property type="term" value="C:cytoplasm"/>
    <property type="evidence" value="ECO:0007669"/>
    <property type="project" value="UniProtKB-SubCell"/>
</dbReference>
<dbReference type="InterPro" id="IPR012337">
    <property type="entry name" value="RNaseH-like_sf"/>
</dbReference>
<protein>
    <recommendedName>
        <fullName evidence="11">RNA exonuclease 3</fullName>
    </recommendedName>
</protein>
<dbReference type="SMART" id="SM00479">
    <property type="entry name" value="EXOIII"/>
    <property type="match status" value="1"/>
</dbReference>
<dbReference type="InterPro" id="IPR013520">
    <property type="entry name" value="Ribonucl_H"/>
</dbReference>
<dbReference type="GO" id="GO:0005634">
    <property type="term" value="C:nucleus"/>
    <property type="evidence" value="ECO:0007669"/>
    <property type="project" value="UniProtKB-SubCell"/>
</dbReference>
<evidence type="ECO:0000256" key="2">
    <source>
        <dbReference type="ARBA" id="ARBA00004496"/>
    </source>
</evidence>
<evidence type="ECO:0000256" key="1">
    <source>
        <dbReference type="ARBA" id="ARBA00004123"/>
    </source>
</evidence>
<keyword evidence="14" id="KW-1185">Reference proteome</keyword>
<dbReference type="RefSeq" id="XP_017985947.1">
    <property type="nucleotide sequence ID" value="XM_018130458.1"/>
</dbReference>
<keyword evidence="9" id="KW-0539">Nucleus</keyword>
<evidence type="ECO:0000256" key="5">
    <source>
        <dbReference type="ARBA" id="ARBA00022552"/>
    </source>
</evidence>
<dbReference type="InterPro" id="IPR047021">
    <property type="entry name" value="REXO1/3/4-like"/>
</dbReference>
<evidence type="ECO:0000256" key="11">
    <source>
        <dbReference type="ARBA" id="ARBA00039985"/>
    </source>
</evidence>
<proteinExistence type="inferred from homology"/>
<comment type="similarity">
    <text evidence="3">Belongs to the REXO1/REXO3 family.</text>
</comment>
<accession>A0A125RDY9</accession>
<evidence type="ECO:0000256" key="3">
    <source>
        <dbReference type="ARBA" id="ARBA00006357"/>
    </source>
</evidence>
<sequence>MAILRPLDLKMQPAPYDARMKVISRTLELLDKYKPQKTDSKTTAVHWEYEVARHSASKQSYIFNASLLLRDIVRYKGNLNKSGKYESPKVQISKESVLAKLKELLLDEKQLKEGGYILGPGVGGENNASSKSDNGLRECARCSQKFEELNIMVPTSCQFHPSRQQYNKGTRSYHYPCCGEDGVSVTPYSLGCKTLEQHVYRQETYEDMSKTIEFRHTKDFVGDSNVLGLDCEMAYTSYGYELIRLTVVDFWTKKALFDEIVQPLGEIIDLNSQFSGVHEIDRATSLTFEDARKIFLGPKMINTNSILIGHGLENDLNILRIIHDKIIDTAILYPNGKFKSSLKNLAFQELSRKIQTGEHDSSEDAIASMDIIKSKLGIPLDRDIW</sequence>
<evidence type="ECO:0000256" key="8">
    <source>
        <dbReference type="ARBA" id="ARBA00022839"/>
    </source>
</evidence>
<evidence type="ECO:0000259" key="12">
    <source>
        <dbReference type="SMART" id="SM00479"/>
    </source>
</evidence>
<dbReference type="GO" id="GO:0006364">
    <property type="term" value="P:rRNA processing"/>
    <property type="evidence" value="ECO:0007669"/>
    <property type="project" value="UniProtKB-KW"/>
</dbReference>
<dbReference type="EMBL" id="CP014242">
    <property type="protein sequence ID" value="AMD18951.1"/>
    <property type="molecule type" value="Genomic_DNA"/>
</dbReference>
<keyword evidence="6" id="KW-0540">Nuclease</keyword>
<keyword evidence="7" id="KW-0378">Hydrolase</keyword>
<dbReference type="PANTHER" id="PTHR12801:SF118">
    <property type="entry name" value="RNA EXONUCLEASE 3"/>
    <property type="match status" value="1"/>
</dbReference>
<dbReference type="STRING" id="45286.A0A125RDY9"/>
<dbReference type="SUPFAM" id="SSF53098">
    <property type="entry name" value="Ribonuclease H-like"/>
    <property type="match status" value="1"/>
</dbReference>
<dbReference type="InterPro" id="IPR036397">
    <property type="entry name" value="RNaseH_sf"/>
</dbReference>
<dbReference type="AlphaFoldDB" id="A0A125RDY9"/>
<comment type="function">
    <text evidence="10">3' to 5' exoribonuclease required for proper 3' end maturation of MRP RNA and of the U5L snRNA.</text>
</comment>
<evidence type="ECO:0000256" key="7">
    <source>
        <dbReference type="ARBA" id="ARBA00022801"/>
    </source>
</evidence>
<evidence type="ECO:0000256" key="9">
    <source>
        <dbReference type="ARBA" id="ARBA00023242"/>
    </source>
</evidence>
<dbReference type="GO" id="GO:0004527">
    <property type="term" value="F:exonuclease activity"/>
    <property type="evidence" value="ECO:0007669"/>
    <property type="project" value="UniProtKB-KW"/>
</dbReference>
<dbReference type="CDD" id="cd06145">
    <property type="entry name" value="REX1_like"/>
    <property type="match status" value="1"/>
</dbReference>
<gene>
    <name evidence="13" type="ORF">AW171_hschr2480</name>
</gene>
<dbReference type="InterPro" id="IPR034922">
    <property type="entry name" value="REX1-like_exo"/>
</dbReference>
<keyword evidence="4" id="KW-0963">Cytoplasm</keyword>
<comment type="subcellular location">
    <subcellularLocation>
        <location evidence="2">Cytoplasm</location>
    </subcellularLocation>
    <subcellularLocation>
        <location evidence="1">Nucleus</location>
    </subcellularLocation>
</comment>
<dbReference type="Gene3D" id="3.30.420.10">
    <property type="entry name" value="Ribonuclease H-like superfamily/Ribonuclease H"/>
    <property type="match status" value="1"/>
</dbReference>
<reference evidence="13 14" key="1">
    <citation type="submission" date="2016-01" db="EMBL/GenBank/DDBJ databases">
        <title>Genome sequence of the yeast Holleya sinecauda.</title>
        <authorList>
            <person name="Dietrich F.S."/>
        </authorList>
    </citation>
    <scope>NUCLEOTIDE SEQUENCE [LARGE SCALE GENOMIC DNA]</scope>
    <source>
        <strain evidence="13 14">ATCC 58844</strain>
    </source>
</reference>
<evidence type="ECO:0000313" key="14">
    <source>
        <dbReference type="Proteomes" id="UP000243052"/>
    </source>
</evidence>
<dbReference type="GO" id="GO:0010629">
    <property type="term" value="P:negative regulation of gene expression"/>
    <property type="evidence" value="ECO:0007669"/>
    <property type="project" value="UniProtKB-ARBA"/>
</dbReference>
<dbReference type="FunFam" id="3.30.420.10:FF:000031">
    <property type="entry name" value="RNA exonuclease 1"/>
    <property type="match status" value="1"/>
</dbReference>
<keyword evidence="8" id="KW-0269">Exonuclease</keyword>
<dbReference type="GO" id="GO:0003676">
    <property type="term" value="F:nucleic acid binding"/>
    <property type="evidence" value="ECO:0007669"/>
    <property type="project" value="InterPro"/>
</dbReference>
<keyword evidence="5" id="KW-0698">rRNA processing</keyword>
<evidence type="ECO:0000313" key="13">
    <source>
        <dbReference type="EMBL" id="AMD18951.1"/>
    </source>
</evidence>
<dbReference type="PANTHER" id="PTHR12801">
    <property type="entry name" value="RNA EXONUCLEASE REXO1 / RECO3 FAMILY MEMBER-RELATED"/>
    <property type="match status" value="1"/>
</dbReference>
<evidence type="ECO:0000256" key="4">
    <source>
        <dbReference type="ARBA" id="ARBA00022490"/>
    </source>
</evidence>
<dbReference type="OrthoDB" id="3996471at2759"/>
<evidence type="ECO:0000256" key="6">
    <source>
        <dbReference type="ARBA" id="ARBA00022722"/>
    </source>
</evidence>
<dbReference type="Proteomes" id="UP000243052">
    <property type="component" value="Chromosome ii"/>
</dbReference>